<reference key="1">
    <citation type="submission" date="2010-11" db="EMBL/GenBank/DDBJ databases">
        <title>The complete genome of Leadbetterella byssophila DSM 17132.</title>
        <authorList>
            <consortium name="US DOE Joint Genome Institute (JGI-PGF)"/>
            <person name="Lucas S."/>
            <person name="Copeland A."/>
            <person name="Lapidus A."/>
            <person name="Glavina del Rio T."/>
            <person name="Dalin E."/>
            <person name="Tice H."/>
            <person name="Bruce D."/>
            <person name="Goodwin L."/>
            <person name="Pitluck S."/>
            <person name="Kyrpides N."/>
            <person name="Mavromatis K."/>
            <person name="Ivanova N."/>
            <person name="Teshima H."/>
            <person name="Brettin T."/>
            <person name="Detter J.C."/>
            <person name="Han C."/>
            <person name="Tapia R."/>
            <person name="Land M."/>
            <person name="Hauser L."/>
            <person name="Markowitz V."/>
            <person name="Cheng J.-F."/>
            <person name="Hugenholtz P."/>
            <person name="Woyke T."/>
            <person name="Wu D."/>
            <person name="Tindall B."/>
            <person name="Pomrenke H.G."/>
            <person name="Brambilla E."/>
            <person name="Klenk H.-P."/>
            <person name="Eisen J.A."/>
        </authorList>
    </citation>
    <scope>NUCLEOTIDE SEQUENCE [LARGE SCALE GENOMIC DNA]</scope>
    <source>
        <strain>DSM 17132</strain>
    </source>
</reference>
<dbReference type="EMBL" id="CP002305">
    <property type="protein sequence ID" value="ADQ16576.1"/>
    <property type="molecule type" value="Genomic_DNA"/>
</dbReference>
<keyword evidence="5" id="KW-0378">Hydrolase</keyword>
<accession>E4RQL0</accession>
<keyword evidence="3" id="KW-0479">Metal-binding</keyword>
<dbReference type="PANTHER" id="PTHR12147:SF56">
    <property type="entry name" value="AMINOPEPTIDASE YDR415C-RELATED"/>
    <property type="match status" value="1"/>
</dbReference>
<dbReference type="AlphaFoldDB" id="E4RQL0"/>
<protein>
    <submittedName>
        <fullName evidence="9">Peptidase M28</fullName>
    </submittedName>
</protein>
<gene>
    <name evidence="9" type="ordered locus">Lbys_0828</name>
</gene>
<dbReference type="SUPFAM" id="SSF52025">
    <property type="entry name" value="PA domain"/>
    <property type="match status" value="1"/>
</dbReference>
<sequence>MRVFTTISLGLLLTSSVMAQDFPEFKVQQSQTSKHMNILAADEMMGRKPGTPGNLMAARYIAEQFRALGLKPANGDSYYQPVPLETTIPPSVGVISTTEGTAKIGTDFVLMQGGAIKGEYEVVHLPYAWVDKEKGYDDFKGVDVKGKVIITSVGVPGEEAPNQLFASVDDKQKIAKEKGAVAIIEVFNSPRPWTMIQRFFGRPSTKLKTSGGAQGEVPHLWISSTAAKILVANKISKVNLEVGARQSKDIATYNVAGILEGSDPKLKSEYLILSAHYDHVGYGAAAGQVTPQDTIFNGARDNAFGTVAVLTAAESFTKVKPKRSIIFVAYTAEEMGLLGSRYYAENPLVPLEKTVFNMNCDGAGYNDVSRITIIGLDRTGVKEEFQKATKAFGLTAMDDPAPEQNLFDRSDNVSLAAKGIPAPTYSPGFTAFDAEINKFYHQAADNPDNIDHSYLLKYAQSYTYAARLIANRAQAPAWIAGDKYEAAYKKLYGK</sequence>
<dbReference type="STRING" id="649349.Lbys_0828"/>
<evidence type="ECO:0000313" key="10">
    <source>
        <dbReference type="Proteomes" id="UP000007435"/>
    </source>
</evidence>
<keyword evidence="2" id="KW-0645">Protease</keyword>
<dbReference type="InterPro" id="IPR046450">
    <property type="entry name" value="PA_dom_sf"/>
</dbReference>
<dbReference type="GO" id="GO:0046872">
    <property type="term" value="F:metal ion binding"/>
    <property type="evidence" value="ECO:0007669"/>
    <property type="project" value="UniProtKB-KW"/>
</dbReference>
<evidence type="ECO:0000256" key="1">
    <source>
        <dbReference type="ARBA" id="ARBA00022438"/>
    </source>
</evidence>
<evidence type="ECO:0000313" key="9">
    <source>
        <dbReference type="EMBL" id="ADQ16576.1"/>
    </source>
</evidence>
<proteinExistence type="predicted"/>
<dbReference type="SUPFAM" id="SSF53187">
    <property type="entry name" value="Zn-dependent exopeptidases"/>
    <property type="match status" value="1"/>
</dbReference>
<feature type="signal peptide" evidence="7">
    <location>
        <begin position="1"/>
        <end position="19"/>
    </location>
</feature>
<dbReference type="RefSeq" id="WP_013407627.1">
    <property type="nucleotide sequence ID" value="NC_014655.1"/>
</dbReference>
<feature type="chain" id="PRO_5003188003" evidence="7">
    <location>
        <begin position="20"/>
        <end position="494"/>
    </location>
</feature>
<evidence type="ECO:0000256" key="6">
    <source>
        <dbReference type="ARBA" id="ARBA00022833"/>
    </source>
</evidence>
<dbReference type="GO" id="GO:0004177">
    <property type="term" value="F:aminopeptidase activity"/>
    <property type="evidence" value="ECO:0007669"/>
    <property type="project" value="UniProtKB-KW"/>
</dbReference>
<keyword evidence="10" id="KW-1185">Reference proteome</keyword>
<evidence type="ECO:0000259" key="8">
    <source>
        <dbReference type="Pfam" id="PF04389"/>
    </source>
</evidence>
<name>E4RQL0_LEAB4</name>
<keyword evidence="6" id="KW-0862">Zinc</keyword>
<dbReference type="InterPro" id="IPR007484">
    <property type="entry name" value="Peptidase_M28"/>
</dbReference>
<dbReference type="PANTHER" id="PTHR12147">
    <property type="entry name" value="METALLOPEPTIDASE M28 FAMILY MEMBER"/>
    <property type="match status" value="1"/>
</dbReference>
<dbReference type="eggNOG" id="COG2234">
    <property type="taxonomic scope" value="Bacteria"/>
</dbReference>
<dbReference type="Proteomes" id="UP000007435">
    <property type="component" value="Chromosome"/>
</dbReference>
<dbReference type="GO" id="GO:0006508">
    <property type="term" value="P:proteolysis"/>
    <property type="evidence" value="ECO:0007669"/>
    <property type="project" value="UniProtKB-KW"/>
</dbReference>
<evidence type="ECO:0000256" key="2">
    <source>
        <dbReference type="ARBA" id="ARBA00022670"/>
    </source>
</evidence>
<dbReference type="Gene3D" id="3.40.630.10">
    <property type="entry name" value="Zn peptidases"/>
    <property type="match status" value="1"/>
</dbReference>
<evidence type="ECO:0000256" key="7">
    <source>
        <dbReference type="SAM" id="SignalP"/>
    </source>
</evidence>
<keyword evidence="1" id="KW-0031">Aminopeptidase</keyword>
<feature type="domain" description="Peptidase M28" evidence="8">
    <location>
        <begin position="254"/>
        <end position="460"/>
    </location>
</feature>
<evidence type="ECO:0000256" key="4">
    <source>
        <dbReference type="ARBA" id="ARBA00022729"/>
    </source>
</evidence>
<keyword evidence="4 7" id="KW-0732">Signal</keyword>
<dbReference type="Gene3D" id="3.50.30.30">
    <property type="match status" value="1"/>
</dbReference>
<dbReference type="InterPro" id="IPR045175">
    <property type="entry name" value="M28_fam"/>
</dbReference>
<organism evidence="9 10">
    <name type="scientific">Leadbetterella byssophila (strain DSM 17132 / JCM 16389 / KACC 11308 / NBRC 106382 / 4M15)</name>
    <dbReference type="NCBI Taxonomy" id="649349"/>
    <lineage>
        <taxon>Bacteria</taxon>
        <taxon>Pseudomonadati</taxon>
        <taxon>Bacteroidota</taxon>
        <taxon>Cytophagia</taxon>
        <taxon>Cytophagales</taxon>
        <taxon>Leadbetterellaceae</taxon>
        <taxon>Leadbetterella</taxon>
    </lineage>
</organism>
<dbReference type="Pfam" id="PF04389">
    <property type="entry name" value="Peptidase_M28"/>
    <property type="match status" value="1"/>
</dbReference>
<evidence type="ECO:0000256" key="5">
    <source>
        <dbReference type="ARBA" id="ARBA00022801"/>
    </source>
</evidence>
<dbReference type="GO" id="GO:0008235">
    <property type="term" value="F:metalloexopeptidase activity"/>
    <property type="evidence" value="ECO:0007669"/>
    <property type="project" value="InterPro"/>
</dbReference>
<reference evidence="9 10" key="2">
    <citation type="journal article" date="2011" name="Stand. Genomic Sci.">
        <title>Complete genome sequence of Leadbetterella byssophila type strain (4M15).</title>
        <authorList>
            <person name="Abt B."/>
            <person name="Teshima H."/>
            <person name="Lucas S."/>
            <person name="Lapidus A."/>
            <person name="Del Rio T.G."/>
            <person name="Nolan M."/>
            <person name="Tice H."/>
            <person name="Cheng J.F."/>
            <person name="Pitluck S."/>
            <person name="Liolios K."/>
            <person name="Pagani I."/>
            <person name="Ivanova N."/>
            <person name="Mavromatis K."/>
            <person name="Pati A."/>
            <person name="Tapia R."/>
            <person name="Han C."/>
            <person name="Goodwin L."/>
            <person name="Chen A."/>
            <person name="Palaniappan K."/>
            <person name="Land M."/>
            <person name="Hauser L."/>
            <person name="Chang Y.J."/>
            <person name="Jeffries C.D."/>
            <person name="Rohde M."/>
            <person name="Goker M."/>
            <person name="Tindall B.J."/>
            <person name="Detter J.C."/>
            <person name="Woyke T."/>
            <person name="Bristow J."/>
            <person name="Eisen J.A."/>
            <person name="Markowitz V."/>
            <person name="Hugenholtz P."/>
            <person name="Klenk H.P."/>
            <person name="Kyrpides N.C."/>
        </authorList>
    </citation>
    <scope>NUCLEOTIDE SEQUENCE [LARGE SCALE GENOMIC DNA]</scope>
    <source>
        <strain evidence="10">DSM 17132 / JCM 16389 / KACC 11308 / NBRC 106382 / 4M15</strain>
    </source>
</reference>
<dbReference type="KEGG" id="lby:Lbys_0828"/>
<dbReference type="HOGENOM" id="CLU_019932_2_0_10"/>
<evidence type="ECO:0000256" key="3">
    <source>
        <dbReference type="ARBA" id="ARBA00022723"/>
    </source>
</evidence>